<comment type="subcellular location">
    <subcellularLocation>
        <location evidence="1">Membrane</location>
        <topology evidence="1">Multi-pass membrane protein</topology>
    </subcellularLocation>
</comment>
<evidence type="ECO:0000256" key="1">
    <source>
        <dbReference type="ARBA" id="ARBA00004141"/>
    </source>
</evidence>
<keyword evidence="5 6" id="KW-0472">Membrane</keyword>
<dbReference type="AGR" id="WB:WBGene00005086"/>
<dbReference type="GeneID" id="191798"/>
<proteinExistence type="inferred from homology"/>
<evidence type="ECO:0000256" key="3">
    <source>
        <dbReference type="ARBA" id="ARBA00022692"/>
    </source>
</evidence>
<evidence type="ECO:0000313" key="9">
    <source>
        <dbReference type="WormBase" id="B0547.4b"/>
    </source>
</evidence>
<dbReference type="RefSeq" id="NP_001343801.1">
    <property type="nucleotide sequence ID" value="NM_001356923.3"/>
</dbReference>
<keyword evidence="3 6" id="KW-0812">Transmembrane</keyword>
<feature type="transmembrane region" description="Helical" evidence="6">
    <location>
        <begin position="91"/>
        <end position="115"/>
    </location>
</feature>
<keyword evidence="4 6" id="KW-1133">Transmembrane helix</keyword>
<evidence type="ECO:0000313" key="8">
    <source>
        <dbReference type="Proteomes" id="UP000001940"/>
    </source>
</evidence>
<name>A0A2C9C3E0_CAEEL</name>
<dbReference type="ExpressionAtlas" id="A0A2C9C3E0">
    <property type="expression patterns" value="differential"/>
</dbReference>
<dbReference type="Pfam" id="PF10317">
    <property type="entry name" value="7TM_GPCR_Srd"/>
    <property type="match status" value="1"/>
</dbReference>
<dbReference type="PANTHER" id="PTHR22945">
    <property type="entry name" value="SERPENTINE RECEPTOR, CLASS D DELTA"/>
    <property type="match status" value="1"/>
</dbReference>
<feature type="transmembrane region" description="Helical" evidence="6">
    <location>
        <begin position="121"/>
        <end position="142"/>
    </location>
</feature>
<evidence type="ECO:0000256" key="4">
    <source>
        <dbReference type="ARBA" id="ARBA00022989"/>
    </source>
</evidence>
<dbReference type="OrthoDB" id="5793097at2759"/>
<dbReference type="WormBase" id="B0547.4b">
    <property type="protein sequence ID" value="CE52074"/>
    <property type="gene ID" value="WBGene00005086"/>
    <property type="gene designation" value="srd-8"/>
</dbReference>
<dbReference type="Proteomes" id="UP000001940">
    <property type="component" value="Chromosome IV"/>
</dbReference>
<dbReference type="AlphaFoldDB" id="A0A2C9C3E0"/>
<dbReference type="GO" id="GO:0016020">
    <property type="term" value="C:membrane"/>
    <property type="evidence" value="ECO:0007669"/>
    <property type="project" value="UniProtKB-SubCell"/>
</dbReference>
<organism evidence="7 8">
    <name type="scientific">Caenorhabditis elegans</name>
    <dbReference type="NCBI Taxonomy" id="6239"/>
    <lineage>
        <taxon>Eukaryota</taxon>
        <taxon>Metazoa</taxon>
        <taxon>Ecdysozoa</taxon>
        <taxon>Nematoda</taxon>
        <taxon>Chromadorea</taxon>
        <taxon>Rhabditida</taxon>
        <taxon>Rhabditina</taxon>
        <taxon>Rhabditomorpha</taxon>
        <taxon>Rhabditoidea</taxon>
        <taxon>Rhabditidae</taxon>
        <taxon>Peloderinae</taxon>
        <taxon>Caenorhabditis</taxon>
    </lineage>
</organism>
<evidence type="ECO:0000313" key="7">
    <source>
        <dbReference type="EMBL" id="SOF58797.1"/>
    </source>
</evidence>
<accession>A0A2C9C3E0</accession>
<sequence length="173" mass="19804">MLFQKMDLDEVETALKDRFPQFNFTGLAVTGAIDIIGFATLYTLIHMTIISIPLAIGIQILRRKIINLLVLKGVDLTTKSRNLHAQLLRTLTFQATVPLIYFLDVFFFFLTHIWNNPILEFSIIIPSLIVPILIPISSLIYVTPYRNYVLRFFSLRPGLQAVNSQSIIPVIWI</sequence>
<dbReference type="SMR" id="A0A2C9C3E0"/>
<reference evidence="7 8" key="1">
    <citation type="journal article" date="1998" name="Science">
        <title>Genome sequence of the nematode C. elegans: a platform for investigating biology.</title>
        <authorList>
            <consortium name="The C. elegans sequencing consortium"/>
            <person name="Sulson J.E."/>
            <person name="Waterston R."/>
        </authorList>
    </citation>
    <scope>NUCLEOTIDE SEQUENCE [LARGE SCALE GENOMIC DNA]</scope>
    <source>
        <strain evidence="7 8">Bristol N2</strain>
    </source>
</reference>
<dbReference type="CTD" id="191798"/>
<keyword evidence="7" id="KW-0675">Receptor</keyword>
<protein>
    <submittedName>
        <fullName evidence="7">Serpentine Receptor, class D (Delta)</fullName>
    </submittedName>
</protein>
<dbReference type="PANTHER" id="PTHR22945:SF21">
    <property type="entry name" value="SERPENTINE RECEPTOR, CLASS D (DELTA)-RELATED"/>
    <property type="match status" value="1"/>
</dbReference>
<dbReference type="InterPro" id="IPR050920">
    <property type="entry name" value="Nematode_rcpt-like_delta"/>
</dbReference>
<gene>
    <name evidence="7 9" type="primary">srd-8</name>
    <name evidence="9" type="ORF">B0547.4</name>
    <name evidence="7" type="ORF">CELE_B0547.4</name>
</gene>
<dbReference type="KEGG" id="cel:CELE_B0547.4"/>
<dbReference type="InterPro" id="IPR019421">
    <property type="entry name" value="7TM_GPCR_serpentine_rcpt_Srd"/>
</dbReference>
<evidence type="ECO:0000256" key="5">
    <source>
        <dbReference type="ARBA" id="ARBA00023136"/>
    </source>
</evidence>
<keyword evidence="8" id="KW-1185">Reference proteome</keyword>
<comment type="similarity">
    <text evidence="2">Belongs to the nematode receptor-like protein srd family.</text>
</comment>
<feature type="transmembrane region" description="Helical" evidence="6">
    <location>
        <begin position="35"/>
        <end position="56"/>
    </location>
</feature>
<evidence type="ECO:0000256" key="6">
    <source>
        <dbReference type="SAM" id="Phobius"/>
    </source>
</evidence>
<dbReference type="EMBL" id="BX284604">
    <property type="protein sequence ID" value="SOF58797.1"/>
    <property type="molecule type" value="Genomic_DNA"/>
</dbReference>
<evidence type="ECO:0000256" key="2">
    <source>
        <dbReference type="ARBA" id="ARBA00009166"/>
    </source>
</evidence>